<reference evidence="6" key="1">
    <citation type="submission" date="2023-10" db="EMBL/GenBank/DDBJ databases">
        <title>Genome assemblies of two species of porcelain crab, Petrolisthes cinctipes and Petrolisthes manimaculis (Anomura: Porcellanidae).</title>
        <authorList>
            <person name="Angst P."/>
        </authorList>
    </citation>
    <scope>NUCLEOTIDE SEQUENCE</scope>
    <source>
        <strain evidence="6">PB745_01</strain>
        <tissue evidence="6">Gill</tissue>
    </source>
</reference>
<dbReference type="InterPro" id="IPR036259">
    <property type="entry name" value="MFS_trans_sf"/>
</dbReference>
<dbReference type="GO" id="GO:0022857">
    <property type="term" value="F:transmembrane transporter activity"/>
    <property type="evidence" value="ECO:0007669"/>
    <property type="project" value="InterPro"/>
</dbReference>
<dbReference type="Pfam" id="PF00083">
    <property type="entry name" value="Sugar_tr"/>
    <property type="match status" value="1"/>
</dbReference>
<feature type="transmembrane region" description="Helical" evidence="5">
    <location>
        <begin position="280"/>
        <end position="302"/>
    </location>
</feature>
<dbReference type="EMBL" id="JAWQEG010001445">
    <property type="protein sequence ID" value="KAK3879426.1"/>
    <property type="molecule type" value="Genomic_DNA"/>
</dbReference>
<evidence type="ECO:0000256" key="5">
    <source>
        <dbReference type="SAM" id="Phobius"/>
    </source>
</evidence>
<keyword evidence="3 5" id="KW-1133">Transmembrane helix</keyword>
<dbReference type="PANTHER" id="PTHR24064">
    <property type="entry name" value="SOLUTE CARRIER FAMILY 22 MEMBER"/>
    <property type="match status" value="1"/>
</dbReference>
<dbReference type="Gene3D" id="1.20.1250.20">
    <property type="entry name" value="MFS general substrate transporter like domains"/>
    <property type="match status" value="1"/>
</dbReference>
<name>A0AAE1KMF8_PETCI</name>
<comment type="subcellular location">
    <subcellularLocation>
        <location evidence="1">Membrane</location>
        <topology evidence="1">Multi-pass membrane protein</topology>
    </subcellularLocation>
</comment>
<evidence type="ECO:0000313" key="6">
    <source>
        <dbReference type="EMBL" id="KAK3879426.1"/>
    </source>
</evidence>
<feature type="transmembrane region" description="Helical" evidence="5">
    <location>
        <begin position="152"/>
        <end position="171"/>
    </location>
</feature>
<dbReference type="Proteomes" id="UP001286313">
    <property type="component" value="Unassembled WGS sequence"/>
</dbReference>
<evidence type="ECO:0000256" key="4">
    <source>
        <dbReference type="ARBA" id="ARBA00023136"/>
    </source>
</evidence>
<accession>A0AAE1KMF8</accession>
<organism evidence="6 7">
    <name type="scientific">Petrolisthes cinctipes</name>
    <name type="common">Flat porcelain crab</name>
    <dbReference type="NCBI Taxonomy" id="88211"/>
    <lineage>
        <taxon>Eukaryota</taxon>
        <taxon>Metazoa</taxon>
        <taxon>Ecdysozoa</taxon>
        <taxon>Arthropoda</taxon>
        <taxon>Crustacea</taxon>
        <taxon>Multicrustacea</taxon>
        <taxon>Malacostraca</taxon>
        <taxon>Eumalacostraca</taxon>
        <taxon>Eucarida</taxon>
        <taxon>Decapoda</taxon>
        <taxon>Pleocyemata</taxon>
        <taxon>Anomura</taxon>
        <taxon>Galatheoidea</taxon>
        <taxon>Porcellanidae</taxon>
        <taxon>Petrolisthes</taxon>
    </lineage>
</organism>
<feature type="transmembrane region" description="Helical" evidence="5">
    <location>
        <begin position="248"/>
        <end position="268"/>
    </location>
</feature>
<protein>
    <submittedName>
        <fullName evidence="6">Uncharacterized protein</fullName>
    </submittedName>
</protein>
<sequence>MLLPAQTFGGVFLTSEIPHTCVLPPGATPLPLSDTNTTSSSTSFNSTDPEKVSQCEYVMVVNDTEQVQQCTEWLFDNTTYGTTLTEEFELVCGNGFMRPVYQSIYFFGAFFGSPASGCLADRSAAGIIVFLPWTFSMMMLGGLAYLYRNWRYLVLTTSLPLLLLLPLQWFIDESPRWLIVRGHHDRALQVLQKAARWNNTSLPPEHQLRKLMTDNTEESYKMSGDENVVTLIKHFFVHFSMLFRTRKMLQLTLCSNVALMVSGLGYYSISMSNDIYSFDPYIYCTLSGVVEIPGATLTIPFVNVLGRRLSNIICMSSTGIFILAIAFIPKSMGWLMMLLALIGKMTIAAAFQIIYLHVSEVFPTEVRTRGAGLGDMMAKVGSMTAPFIIDSLIRIMDFYMDFDFSQDRWLFYQNIQNANGILDEHQRRRRIRRVVSDRMNPFVAMEDQECIARFRLRKDTMHDLIQEIQDELLVTQDRKGVPIPPHLQVLIAVGSMGNRSYQIVQGDCFSVSQTSVSRCVARVSCAIARRRETYVKFPEANATRQTVDDFYAIAGMPGRIHVDILGETAMQNALYICHSVQELLSWRGYPWTPGGKKQKTAKKGGK</sequence>
<dbReference type="InterPro" id="IPR005828">
    <property type="entry name" value="MFS_sugar_transport-like"/>
</dbReference>
<keyword evidence="4 5" id="KW-0472">Membrane</keyword>
<evidence type="ECO:0000256" key="2">
    <source>
        <dbReference type="ARBA" id="ARBA00022692"/>
    </source>
</evidence>
<proteinExistence type="predicted"/>
<comment type="caution">
    <text evidence="6">The sequence shown here is derived from an EMBL/GenBank/DDBJ whole genome shotgun (WGS) entry which is preliminary data.</text>
</comment>
<feature type="transmembrane region" description="Helical" evidence="5">
    <location>
        <begin position="127"/>
        <end position="146"/>
    </location>
</feature>
<dbReference type="GO" id="GO:0016020">
    <property type="term" value="C:membrane"/>
    <property type="evidence" value="ECO:0007669"/>
    <property type="project" value="UniProtKB-SubCell"/>
</dbReference>
<evidence type="ECO:0000256" key="3">
    <source>
        <dbReference type="ARBA" id="ARBA00022989"/>
    </source>
</evidence>
<dbReference type="AlphaFoldDB" id="A0AAE1KMF8"/>
<evidence type="ECO:0000256" key="1">
    <source>
        <dbReference type="ARBA" id="ARBA00004141"/>
    </source>
</evidence>
<dbReference type="SUPFAM" id="SSF103473">
    <property type="entry name" value="MFS general substrate transporter"/>
    <property type="match status" value="1"/>
</dbReference>
<keyword evidence="2 5" id="KW-0812">Transmembrane</keyword>
<evidence type="ECO:0000313" key="7">
    <source>
        <dbReference type="Proteomes" id="UP001286313"/>
    </source>
</evidence>
<gene>
    <name evidence="6" type="ORF">Pcinc_016001</name>
</gene>
<keyword evidence="7" id="KW-1185">Reference proteome</keyword>